<evidence type="ECO:0000313" key="8">
    <source>
        <dbReference type="EMBL" id="EGG19976.1"/>
    </source>
</evidence>
<keyword evidence="9" id="KW-1185">Reference proteome</keyword>
<reference evidence="9" key="1">
    <citation type="journal article" date="2011" name="Genome Res.">
        <title>Phylogeny-wide analysis of social amoeba genomes highlights ancient origins for complex intercellular communication.</title>
        <authorList>
            <person name="Heidel A.J."/>
            <person name="Lawal H.M."/>
            <person name="Felder M."/>
            <person name="Schilde C."/>
            <person name="Helps N.R."/>
            <person name="Tunggal B."/>
            <person name="Rivero F."/>
            <person name="John U."/>
            <person name="Schleicher M."/>
            <person name="Eichinger L."/>
            <person name="Platzer M."/>
            <person name="Noegel A.A."/>
            <person name="Schaap P."/>
            <person name="Gloeckner G."/>
        </authorList>
    </citation>
    <scope>NUCLEOTIDE SEQUENCE [LARGE SCALE GENOMIC DNA]</scope>
    <source>
        <strain evidence="9">SH3</strain>
    </source>
</reference>
<evidence type="ECO:0000256" key="2">
    <source>
        <dbReference type="ARBA" id="ARBA00013064"/>
    </source>
</evidence>
<dbReference type="RefSeq" id="XP_004366959.1">
    <property type="nucleotide sequence ID" value="XM_004366902.1"/>
</dbReference>
<evidence type="ECO:0000256" key="5">
    <source>
        <dbReference type="PIRSR" id="PIRSR000941-50"/>
    </source>
</evidence>
<dbReference type="Pfam" id="PF00782">
    <property type="entry name" value="DSPc"/>
    <property type="match status" value="1"/>
</dbReference>
<dbReference type="PANTHER" id="PTHR45848:SF4">
    <property type="entry name" value="DUAL SPECIFICITY PROTEIN PHOSPHATASE 12"/>
    <property type="match status" value="1"/>
</dbReference>
<feature type="domain" description="Tyrosine-protein phosphatase" evidence="6">
    <location>
        <begin position="3"/>
        <end position="143"/>
    </location>
</feature>
<protein>
    <recommendedName>
        <fullName evidence="2">protein-tyrosine-phosphatase</fullName>
        <ecNumber evidence="2">3.1.3.48</ecNumber>
    </recommendedName>
</protein>
<evidence type="ECO:0000313" key="9">
    <source>
        <dbReference type="Proteomes" id="UP000007797"/>
    </source>
</evidence>
<dbReference type="InterPro" id="IPR029021">
    <property type="entry name" value="Prot-tyrosine_phosphatase-like"/>
</dbReference>
<dbReference type="PIRSF" id="PIRSF000941">
    <property type="entry name" value="DUSP12"/>
    <property type="match status" value="1"/>
</dbReference>
<dbReference type="InterPro" id="IPR000340">
    <property type="entry name" value="Dual-sp_phosphatase_cat-dom"/>
</dbReference>
<evidence type="ECO:0000256" key="1">
    <source>
        <dbReference type="ARBA" id="ARBA00008601"/>
    </source>
</evidence>
<proteinExistence type="inferred from homology"/>
<dbReference type="EC" id="3.1.3.48" evidence="2"/>
<dbReference type="InterPro" id="IPR016278">
    <property type="entry name" value="DUSP12"/>
</dbReference>
<name>F4PVG2_CACFS</name>
<feature type="active site" description="Phosphocysteine intermediate" evidence="5">
    <location>
        <position position="87"/>
    </location>
</feature>
<evidence type="ECO:0000256" key="4">
    <source>
        <dbReference type="ARBA" id="ARBA00022912"/>
    </source>
</evidence>
<dbReference type="Proteomes" id="UP000007797">
    <property type="component" value="Unassembled WGS sequence"/>
</dbReference>
<sequence>MTEDVNRIFPGFYISSLASIKRDILDDHQITHVLSVMNDYKPKWPKMYKCKVVDIYDSYTVDIKKHFEDTFTFIEEGRREGAVLVHCFAGMSRSATVCIAYMMKKLGITYQDAYEILKEARDIIDPNDGFVKQLAEYEIELKRIKDGASTTTTTTEVIETISSITETRTETEQVTTTTTTIIQEEEIIEQKIASLKYCCRKCGKILFNDIDLEQHDVGSGQSSFKWGRRDITLNPLQAADPDSAEQQEQQVDQAQHSSCTSYFLAETDWISGNIAIGGNDGKILCDNPKCGEKLGSFSWSGSQCSCGNWICPSFRIPKSRVDEKKITYQYLVCFDDQNLIEINETWIEIPCFSDVVLVEIDENWIEIIS</sequence>
<dbReference type="CDD" id="cd14498">
    <property type="entry name" value="DSP"/>
    <property type="match status" value="1"/>
</dbReference>
<dbReference type="AlphaFoldDB" id="F4PVG2"/>
<dbReference type="InterPro" id="IPR016130">
    <property type="entry name" value="Tyr_Pase_AS"/>
</dbReference>
<dbReference type="PANTHER" id="PTHR45848">
    <property type="entry name" value="DUAL SPECIFICITY PROTEIN PHOSPHATASE 12 FAMILY MEMBER"/>
    <property type="match status" value="1"/>
</dbReference>
<dbReference type="Gene3D" id="3.90.190.10">
    <property type="entry name" value="Protein tyrosine phosphatase superfamily"/>
    <property type="match status" value="1"/>
</dbReference>
<evidence type="ECO:0000259" key="6">
    <source>
        <dbReference type="PROSITE" id="PS50054"/>
    </source>
</evidence>
<dbReference type="KEGG" id="dfa:DFA_07090"/>
<comment type="similarity">
    <text evidence="1">Belongs to the protein-tyrosine phosphatase family. Non-receptor class dual specificity subfamily.</text>
</comment>
<dbReference type="GeneID" id="14872147"/>
<dbReference type="GO" id="GO:0004725">
    <property type="term" value="F:protein tyrosine phosphatase activity"/>
    <property type="evidence" value="ECO:0007669"/>
    <property type="project" value="UniProtKB-EC"/>
</dbReference>
<dbReference type="OMA" id="FAWQGMQ"/>
<evidence type="ECO:0000259" key="7">
    <source>
        <dbReference type="PROSITE" id="PS50056"/>
    </source>
</evidence>
<dbReference type="OrthoDB" id="2017893at2759"/>
<dbReference type="STRING" id="1054147.F4PVG2"/>
<feature type="domain" description="Tyrosine specific protein phosphatases" evidence="7">
    <location>
        <begin position="65"/>
        <end position="121"/>
    </location>
</feature>
<dbReference type="GO" id="GO:0005634">
    <property type="term" value="C:nucleus"/>
    <property type="evidence" value="ECO:0007669"/>
    <property type="project" value="TreeGrafter"/>
</dbReference>
<dbReference type="PROSITE" id="PS50054">
    <property type="entry name" value="TYR_PHOSPHATASE_DUAL"/>
    <property type="match status" value="1"/>
</dbReference>
<evidence type="ECO:0000256" key="3">
    <source>
        <dbReference type="ARBA" id="ARBA00022801"/>
    </source>
</evidence>
<dbReference type="SUPFAM" id="SSF52799">
    <property type="entry name" value="(Phosphotyrosine protein) phosphatases II"/>
    <property type="match status" value="1"/>
</dbReference>
<gene>
    <name evidence="8" type="ORF">DFA_07090</name>
</gene>
<dbReference type="InterPro" id="IPR000387">
    <property type="entry name" value="Tyr_Pase_dom"/>
</dbReference>
<dbReference type="PROSITE" id="PS50056">
    <property type="entry name" value="TYR_PHOSPHATASE_2"/>
    <property type="match status" value="1"/>
</dbReference>
<dbReference type="GO" id="GO:0008138">
    <property type="term" value="F:protein tyrosine/serine/threonine phosphatase activity"/>
    <property type="evidence" value="ECO:0007669"/>
    <property type="project" value="InterPro"/>
</dbReference>
<organism evidence="8 9">
    <name type="scientific">Cavenderia fasciculata</name>
    <name type="common">Slime mold</name>
    <name type="synonym">Dictyostelium fasciculatum</name>
    <dbReference type="NCBI Taxonomy" id="261658"/>
    <lineage>
        <taxon>Eukaryota</taxon>
        <taxon>Amoebozoa</taxon>
        <taxon>Evosea</taxon>
        <taxon>Eumycetozoa</taxon>
        <taxon>Dictyostelia</taxon>
        <taxon>Acytosteliales</taxon>
        <taxon>Cavenderiaceae</taxon>
        <taxon>Cavenderia</taxon>
    </lineage>
</organism>
<dbReference type="SMART" id="SM00195">
    <property type="entry name" value="DSPc"/>
    <property type="match status" value="1"/>
</dbReference>
<dbReference type="InterPro" id="IPR020422">
    <property type="entry name" value="TYR_PHOSPHATASE_DUAL_dom"/>
</dbReference>
<dbReference type="EMBL" id="GL883013">
    <property type="protein sequence ID" value="EGG19976.1"/>
    <property type="molecule type" value="Genomic_DNA"/>
</dbReference>
<dbReference type="PROSITE" id="PS00383">
    <property type="entry name" value="TYR_PHOSPHATASE_1"/>
    <property type="match status" value="1"/>
</dbReference>
<keyword evidence="4" id="KW-0904">Protein phosphatase</keyword>
<keyword evidence="3" id="KW-0378">Hydrolase</keyword>
<accession>F4PVG2</accession>